<evidence type="ECO:0000256" key="6">
    <source>
        <dbReference type="ARBA" id="ARBA00022927"/>
    </source>
</evidence>
<evidence type="ECO:0000259" key="8">
    <source>
        <dbReference type="SMART" id="SM01349"/>
    </source>
</evidence>
<dbReference type="InterPro" id="IPR041653">
    <property type="entry name" value="Importin_rep_4"/>
</dbReference>
<dbReference type="InterPro" id="IPR040928">
    <property type="entry name" value="Importin_rep_5"/>
</dbReference>
<dbReference type="InterPro" id="IPR058584">
    <property type="entry name" value="IMB1_TNPO1-like_TPR"/>
</dbReference>
<dbReference type="RefSeq" id="XP_047739811.1">
    <property type="nucleotide sequence ID" value="XM_047883855.1"/>
</dbReference>
<sequence>MAGDEEQFRQLLNGLLSPDNEIRKQAEDTYDTVSSDTKLQLLLGALFEESLGEELRSMAAVLLRRFLSSSFDEVFPKLPPHAQTSIRGQLLAGVLQEGNPQLRKKMCDVISELAHALLDEEGNNLWPEFLHFLFESANSNQVHHKEVALTLFSLVPGTFGNQQAQHLGMIRTMLLSSLNDTANPTVQALAVKATSSFLLLHDSEATIHKGFADLLPPMLNIIAASIEQGDDDALLKSLVDVAETCPKYLRPQLEPILQLTVKVLPDDNIPEAFRHLLLEVVVTLAETAPGMVRKVSGKYLAQLIPHVLNMMTDLEDEEDWSVSDELLEEDNDSSSVVAESSLDRLACGLGGKTVLPHINSALSQMLNSQDWKHRHAALMAISAVGEGCHKQMEAMLPQIMDAIIVFLRDSHPRVRFAACNAIGQMATDFAPTFQKKFHEMVVPGLLAVMEDAANPRVQAHAGAALVNFSEVCPKNILTTYLPTIIGQLERILEAKFTELMEKGTKLVLEQVVTTIASVADTAEENFLQYYDKFMPCLMYIIENANSQELRMLRGKTIECVSLIGLAVGPDKFMTDAGKMMDLLLKAQTNQDEMSDDDPQVSYLISAWARVCKIMGKRFEPYLPLVMGPVLKTASLKPEVALLDNEDMNTVDNEDDWQFVSIGEQQNFGIRTAGLEEKATACQMLVCYARELKDAFADYTEEVVKLMVPMLKFYFHDGVRTAAAESLPYLLECARIKGALYLQEMWSFICPELLKAIETEPENEVLSEHMYSMAKCIEVLGSGCLSEEQTTELVKMLDKVLTNHFERANKRHEKRKDEDYDEVVEEQLLDEDDEDTYALSKVSDVLHSLFAAYGSQFFPFFDAILPHIVHLLSPERSWPDHQWGLCIFDDVIEYGGPNCIKYTDHFLQPLLDADEAPHVYGYLCDLIDANHPLVLGPNNANLPNIVALFAEAFIKEAIERSSEVGERMVLVLQQLQASPDVFSVVLQHLSQQQQHAIHIFLNPQDSTAS</sequence>
<dbReference type="Pfam" id="PF18829">
    <property type="entry name" value="Importin_rep_6"/>
    <property type="match status" value="1"/>
</dbReference>
<dbReference type="KEGG" id="hazt:108671481"/>
<keyword evidence="4" id="KW-0963">Cytoplasm</keyword>
<evidence type="ECO:0000256" key="2">
    <source>
        <dbReference type="ARBA" id="ARBA00004496"/>
    </source>
</evidence>
<evidence type="ECO:0000256" key="4">
    <source>
        <dbReference type="ARBA" id="ARBA00022490"/>
    </source>
</evidence>
<dbReference type="InterPro" id="IPR016024">
    <property type="entry name" value="ARM-type_fold"/>
</dbReference>
<dbReference type="CTD" id="40581"/>
<dbReference type="SMART" id="SM01349">
    <property type="entry name" value="TOG"/>
    <property type="match status" value="1"/>
</dbReference>
<dbReference type="SUPFAM" id="SSF48371">
    <property type="entry name" value="ARM repeat"/>
    <property type="match status" value="2"/>
</dbReference>
<proteinExistence type="predicted"/>
<name>A0A979FRP7_HYAAZ</name>
<evidence type="ECO:0000313" key="10">
    <source>
        <dbReference type="RefSeq" id="XP_047739811.1"/>
    </source>
</evidence>
<dbReference type="InterPro" id="IPR057672">
    <property type="entry name" value="TPR_IPO4/5"/>
</dbReference>
<evidence type="ECO:0000313" key="9">
    <source>
        <dbReference type="Proteomes" id="UP000694843"/>
    </source>
</evidence>
<feature type="domain" description="TOG" evidence="8">
    <location>
        <begin position="347"/>
        <end position="595"/>
    </location>
</feature>
<evidence type="ECO:0000256" key="1">
    <source>
        <dbReference type="ARBA" id="ARBA00004123"/>
    </source>
</evidence>
<dbReference type="Pfam" id="PF25574">
    <property type="entry name" value="TPR_IMB1"/>
    <property type="match status" value="1"/>
</dbReference>
<dbReference type="AlphaFoldDB" id="A0A979FRP7"/>
<evidence type="ECO:0000256" key="3">
    <source>
        <dbReference type="ARBA" id="ARBA00022448"/>
    </source>
</evidence>
<dbReference type="GO" id="GO:0000226">
    <property type="term" value="P:microtubule cytoskeleton organization"/>
    <property type="evidence" value="ECO:0007669"/>
    <property type="project" value="UniProtKB-ARBA"/>
</dbReference>
<keyword evidence="9" id="KW-1185">Reference proteome</keyword>
<dbReference type="GO" id="GO:0006606">
    <property type="term" value="P:protein import into nucleus"/>
    <property type="evidence" value="ECO:0007669"/>
    <property type="project" value="InterPro"/>
</dbReference>
<dbReference type="OrthoDB" id="543373at2759"/>
<dbReference type="Pfam" id="PF25780">
    <property type="entry name" value="TPR_IPO5"/>
    <property type="match status" value="1"/>
</dbReference>
<dbReference type="GeneID" id="108671481"/>
<protein>
    <submittedName>
        <fullName evidence="10">Importin-5</fullName>
    </submittedName>
</protein>
<dbReference type="InterPro" id="IPR041389">
    <property type="entry name" value="Importin_rep_6"/>
</dbReference>
<comment type="subcellular location">
    <subcellularLocation>
        <location evidence="2">Cytoplasm</location>
    </subcellularLocation>
    <subcellularLocation>
        <location evidence="1">Nucleus</location>
    </subcellularLocation>
</comment>
<dbReference type="GO" id="GO:0005634">
    <property type="term" value="C:nucleus"/>
    <property type="evidence" value="ECO:0007669"/>
    <property type="project" value="UniProtKB-SubCell"/>
</dbReference>
<evidence type="ECO:0000256" key="7">
    <source>
        <dbReference type="ARBA" id="ARBA00023242"/>
    </source>
</evidence>
<dbReference type="Proteomes" id="UP000694843">
    <property type="component" value="Unplaced"/>
</dbReference>
<keyword evidence="6" id="KW-0653">Protein transport</keyword>
<keyword evidence="5" id="KW-0677">Repeat</keyword>
<accession>A0A979FRP7</accession>
<keyword evidence="7" id="KW-0539">Nucleus</keyword>
<dbReference type="GO" id="GO:0005737">
    <property type="term" value="C:cytoplasm"/>
    <property type="evidence" value="ECO:0007669"/>
    <property type="project" value="UniProtKB-SubCell"/>
</dbReference>
<dbReference type="Gene3D" id="1.25.10.10">
    <property type="entry name" value="Leucine-rich Repeat Variant"/>
    <property type="match status" value="1"/>
</dbReference>
<dbReference type="InterPro" id="IPR034085">
    <property type="entry name" value="TOG"/>
</dbReference>
<reference evidence="10" key="1">
    <citation type="submission" date="2025-08" db="UniProtKB">
        <authorList>
            <consortium name="RefSeq"/>
        </authorList>
    </citation>
    <scope>IDENTIFICATION</scope>
    <source>
        <tissue evidence="10">Whole organism</tissue>
    </source>
</reference>
<gene>
    <name evidence="10" type="primary">LOC108671481</name>
</gene>
<dbReference type="InterPro" id="IPR040122">
    <property type="entry name" value="Importin_beta"/>
</dbReference>
<dbReference type="InterPro" id="IPR011989">
    <property type="entry name" value="ARM-like"/>
</dbReference>
<dbReference type="Pfam" id="PF18808">
    <property type="entry name" value="Importin_rep_4"/>
    <property type="match status" value="1"/>
</dbReference>
<dbReference type="Pfam" id="PF13513">
    <property type="entry name" value="HEAT_EZ"/>
    <property type="match status" value="1"/>
</dbReference>
<keyword evidence="3" id="KW-0813">Transport</keyword>
<dbReference type="PANTHER" id="PTHR10527">
    <property type="entry name" value="IMPORTIN BETA"/>
    <property type="match status" value="1"/>
</dbReference>
<evidence type="ECO:0000256" key="5">
    <source>
        <dbReference type="ARBA" id="ARBA00022737"/>
    </source>
</evidence>
<dbReference type="Pfam" id="PF18816">
    <property type="entry name" value="Importin_rep_5"/>
    <property type="match status" value="1"/>
</dbReference>
<organism evidence="9 10">
    <name type="scientific">Hyalella azteca</name>
    <name type="common">Amphipod</name>
    <dbReference type="NCBI Taxonomy" id="294128"/>
    <lineage>
        <taxon>Eukaryota</taxon>
        <taxon>Metazoa</taxon>
        <taxon>Ecdysozoa</taxon>
        <taxon>Arthropoda</taxon>
        <taxon>Crustacea</taxon>
        <taxon>Multicrustacea</taxon>
        <taxon>Malacostraca</taxon>
        <taxon>Eumalacostraca</taxon>
        <taxon>Peracarida</taxon>
        <taxon>Amphipoda</taxon>
        <taxon>Senticaudata</taxon>
        <taxon>Talitrida</taxon>
        <taxon>Talitroidea</taxon>
        <taxon>Hyalellidae</taxon>
        <taxon>Hyalella</taxon>
    </lineage>
</organism>
<dbReference type="OMA" id="PKRFVQE"/>